<keyword evidence="4 7" id="KW-0812">Transmembrane</keyword>
<evidence type="ECO:0000256" key="2">
    <source>
        <dbReference type="ARBA" id="ARBA00022448"/>
    </source>
</evidence>
<accession>A0A917N441</accession>
<protein>
    <submittedName>
        <fullName evidence="9">ABC transporter permease</fullName>
    </submittedName>
</protein>
<dbReference type="GO" id="GO:0055085">
    <property type="term" value="P:transmembrane transport"/>
    <property type="evidence" value="ECO:0007669"/>
    <property type="project" value="InterPro"/>
</dbReference>
<dbReference type="PROSITE" id="PS50928">
    <property type="entry name" value="ABC_TM1"/>
    <property type="match status" value="1"/>
</dbReference>
<dbReference type="AlphaFoldDB" id="A0A917N441"/>
<feature type="transmembrane region" description="Helical" evidence="7">
    <location>
        <begin position="71"/>
        <end position="100"/>
    </location>
</feature>
<evidence type="ECO:0000256" key="3">
    <source>
        <dbReference type="ARBA" id="ARBA00022475"/>
    </source>
</evidence>
<keyword evidence="3" id="KW-1003">Cell membrane</keyword>
<evidence type="ECO:0000256" key="4">
    <source>
        <dbReference type="ARBA" id="ARBA00022692"/>
    </source>
</evidence>
<keyword evidence="6 7" id="KW-0472">Membrane</keyword>
<organism evidence="9 10">
    <name type="scientific">Enterococcus alcedinis</name>
    <dbReference type="NCBI Taxonomy" id="1274384"/>
    <lineage>
        <taxon>Bacteria</taxon>
        <taxon>Bacillati</taxon>
        <taxon>Bacillota</taxon>
        <taxon>Bacilli</taxon>
        <taxon>Lactobacillales</taxon>
        <taxon>Enterococcaceae</taxon>
        <taxon>Enterococcus</taxon>
    </lineage>
</organism>
<reference evidence="9" key="2">
    <citation type="submission" date="2020-09" db="EMBL/GenBank/DDBJ databases">
        <authorList>
            <person name="Sun Q."/>
            <person name="Sedlacek I."/>
        </authorList>
    </citation>
    <scope>NUCLEOTIDE SEQUENCE</scope>
    <source>
        <strain evidence="9">CCM 8433</strain>
    </source>
</reference>
<evidence type="ECO:0000313" key="9">
    <source>
        <dbReference type="EMBL" id="GGI65330.1"/>
    </source>
</evidence>
<dbReference type="Pfam" id="PF00528">
    <property type="entry name" value="BPD_transp_1"/>
    <property type="match status" value="1"/>
</dbReference>
<evidence type="ECO:0000259" key="8">
    <source>
        <dbReference type="PROSITE" id="PS50928"/>
    </source>
</evidence>
<evidence type="ECO:0000256" key="1">
    <source>
        <dbReference type="ARBA" id="ARBA00004651"/>
    </source>
</evidence>
<name>A0A917N441_9ENTE</name>
<feature type="transmembrane region" description="Helical" evidence="7">
    <location>
        <begin position="261"/>
        <end position="282"/>
    </location>
</feature>
<dbReference type="EMBL" id="BMDT01000003">
    <property type="protein sequence ID" value="GGI65330.1"/>
    <property type="molecule type" value="Genomic_DNA"/>
</dbReference>
<feature type="transmembrane region" description="Helical" evidence="7">
    <location>
        <begin position="185"/>
        <end position="210"/>
    </location>
</feature>
<keyword evidence="5 7" id="KW-1133">Transmembrane helix</keyword>
<dbReference type="SUPFAM" id="SSF161098">
    <property type="entry name" value="MetI-like"/>
    <property type="match status" value="1"/>
</dbReference>
<dbReference type="InterPro" id="IPR035906">
    <property type="entry name" value="MetI-like_sf"/>
</dbReference>
<comment type="subcellular location">
    <subcellularLocation>
        <location evidence="1 7">Cell membrane</location>
        <topology evidence="1 7">Multi-pass membrane protein</topology>
    </subcellularLocation>
</comment>
<dbReference type="CDD" id="cd06261">
    <property type="entry name" value="TM_PBP2"/>
    <property type="match status" value="1"/>
</dbReference>
<keyword evidence="2 7" id="KW-0813">Transport</keyword>
<dbReference type="PANTHER" id="PTHR43744:SF9">
    <property type="entry name" value="POLYGALACTURONAN_RHAMNOGALACTURONAN TRANSPORT SYSTEM PERMEASE PROTEIN YTCP"/>
    <property type="match status" value="1"/>
</dbReference>
<evidence type="ECO:0000256" key="6">
    <source>
        <dbReference type="ARBA" id="ARBA00023136"/>
    </source>
</evidence>
<proteinExistence type="inferred from homology"/>
<sequence>MIESKTLGARMGKFTVYFLLILAAFISLAPIVNTVALSFSDSAAASAGNVYFWPKGFTFASYEKILNDDAFISAFMVSVKRVILGGGLNMLLCILMAFPLSRNTKQFKYRNFYMWFLMFTMIFSGGIVPTYIIISKLGLINSIWALVLPGAVPVFNVILLMNFFRGIPDSLEEAAVIDGASPLTVLWKIFLPISLPSLATIALFTIVAHWNSFFDGLIYINDQNKIPLQTYLQQLVIQTQQAAQGQLSSDELIALSKLSTITLNAAKILVSMIPILLVYPFLQRYLIHGLVLGSVKE</sequence>
<dbReference type="Proteomes" id="UP000622610">
    <property type="component" value="Unassembled WGS sequence"/>
</dbReference>
<evidence type="ECO:0000313" key="10">
    <source>
        <dbReference type="Proteomes" id="UP000622610"/>
    </source>
</evidence>
<reference evidence="9" key="1">
    <citation type="journal article" date="2014" name="Int. J. Syst. Evol. Microbiol.">
        <title>Complete genome sequence of Corynebacterium casei LMG S-19264T (=DSM 44701T), isolated from a smear-ripened cheese.</title>
        <authorList>
            <consortium name="US DOE Joint Genome Institute (JGI-PGF)"/>
            <person name="Walter F."/>
            <person name="Albersmeier A."/>
            <person name="Kalinowski J."/>
            <person name="Ruckert C."/>
        </authorList>
    </citation>
    <scope>NUCLEOTIDE SEQUENCE</scope>
    <source>
        <strain evidence="9">CCM 8433</strain>
    </source>
</reference>
<dbReference type="GO" id="GO:0005886">
    <property type="term" value="C:plasma membrane"/>
    <property type="evidence" value="ECO:0007669"/>
    <property type="project" value="UniProtKB-SubCell"/>
</dbReference>
<feature type="transmembrane region" description="Helical" evidence="7">
    <location>
        <begin position="140"/>
        <end position="164"/>
    </location>
</feature>
<feature type="transmembrane region" description="Helical" evidence="7">
    <location>
        <begin position="112"/>
        <end position="134"/>
    </location>
</feature>
<dbReference type="PANTHER" id="PTHR43744">
    <property type="entry name" value="ABC TRANSPORTER PERMEASE PROTEIN MG189-RELATED-RELATED"/>
    <property type="match status" value="1"/>
</dbReference>
<evidence type="ECO:0000256" key="5">
    <source>
        <dbReference type="ARBA" id="ARBA00022989"/>
    </source>
</evidence>
<feature type="domain" description="ABC transmembrane type-1" evidence="8">
    <location>
        <begin position="75"/>
        <end position="279"/>
    </location>
</feature>
<comment type="caution">
    <text evidence="9">The sequence shown here is derived from an EMBL/GenBank/DDBJ whole genome shotgun (WGS) entry which is preliminary data.</text>
</comment>
<dbReference type="InterPro" id="IPR000515">
    <property type="entry name" value="MetI-like"/>
</dbReference>
<gene>
    <name evidence="9" type="ORF">GCM10011482_09840</name>
</gene>
<dbReference type="Gene3D" id="1.10.3720.10">
    <property type="entry name" value="MetI-like"/>
    <property type="match status" value="1"/>
</dbReference>
<evidence type="ECO:0000256" key="7">
    <source>
        <dbReference type="RuleBase" id="RU363032"/>
    </source>
</evidence>
<comment type="similarity">
    <text evidence="7">Belongs to the binding-protein-dependent transport system permease family.</text>
</comment>
<dbReference type="RefSeq" id="WP_188367168.1">
    <property type="nucleotide sequence ID" value="NZ_BMDT01000003.1"/>
</dbReference>
<keyword evidence="10" id="KW-1185">Reference proteome</keyword>